<sequence>MFPHPWWFVGRYATVSTLFGRVCRVNLEVRPFAVALVRQQSGEDVPRCRCSVLAVTGRFQHRVDIQLFNSHEVVFGGVVI</sequence>
<dbReference type="EMBL" id="KE356561">
    <property type="protein sequence ID" value="ERG94748.1"/>
    <property type="molecule type" value="Genomic_DNA"/>
</dbReference>
<accession>U1NDE4</accession>
<dbReference type="Proteomes" id="UP000030710">
    <property type="component" value="Unassembled WGS sequence"/>
</dbReference>
<dbReference type="HOGENOM" id="CLU_2581349_0_0_2"/>
<organism evidence="1 2">
    <name type="scientific">Haloquadratum walsbyi J07HQW2</name>
    <dbReference type="NCBI Taxonomy" id="1238425"/>
    <lineage>
        <taxon>Archaea</taxon>
        <taxon>Methanobacteriati</taxon>
        <taxon>Methanobacteriota</taxon>
        <taxon>Stenosarchaea group</taxon>
        <taxon>Halobacteria</taxon>
        <taxon>Halobacteriales</taxon>
        <taxon>Haloferacaceae</taxon>
        <taxon>Haloquadratum</taxon>
    </lineage>
</organism>
<dbReference type="AlphaFoldDB" id="U1NDE4"/>
<reference evidence="1 2" key="1">
    <citation type="journal article" date="2013" name="PLoS ONE">
        <title>Assembly-driven community genomics of a hypersaline microbial ecosystem.</title>
        <authorList>
            <person name="Podell S."/>
            <person name="Ugalde J.A."/>
            <person name="Narasingarao P."/>
            <person name="Banfield J.F."/>
            <person name="Heidelberg K.B."/>
            <person name="Allen E.E."/>
        </authorList>
    </citation>
    <scope>NUCLEOTIDE SEQUENCE [LARGE SCALE GENOMIC DNA]</scope>
    <source>
        <strain evidence="2">J07HQW2</strain>
    </source>
</reference>
<proteinExistence type="predicted"/>
<protein>
    <submittedName>
        <fullName evidence="1">Uncharacterized protein</fullName>
    </submittedName>
</protein>
<evidence type="ECO:0000313" key="1">
    <source>
        <dbReference type="EMBL" id="ERG94748.1"/>
    </source>
</evidence>
<gene>
    <name evidence="1" type="ORF">J07HQW2_01189</name>
</gene>
<name>U1NDE4_9EURY</name>
<evidence type="ECO:0000313" key="2">
    <source>
        <dbReference type="Proteomes" id="UP000030710"/>
    </source>
</evidence>